<gene>
    <name evidence="1" type="ORF">Vadar_006102</name>
</gene>
<dbReference type="EMBL" id="CM037151">
    <property type="protein sequence ID" value="KAH7842506.1"/>
    <property type="molecule type" value="Genomic_DNA"/>
</dbReference>
<reference evidence="1 2" key="1">
    <citation type="journal article" date="2021" name="Hortic Res">
        <title>High-quality reference genome and annotation aids understanding of berry development for evergreen blueberry (Vaccinium darrowii).</title>
        <authorList>
            <person name="Yu J."/>
            <person name="Hulse-Kemp A.M."/>
            <person name="Babiker E."/>
            <person name="Staton M."/>
        </authorList>
    </citation>
    <scope>NUCLEOTIDE SEQUENCE [LARGE SCALE GENOMIC DNA]</scope>
    <source>
        <strain evidence="2">cv. NJ 8807/NJ 8810</strain>
        <tissue evidence="1">Young leaf</tissue>
    </source>
</reference>
<comment type="caution">
    <text evidence="1">The sequence shown here is derived from an EMBL/GenBank/DDBJ whole genome shotgun (WGS) entry which is preliminary data.</text>
</comment>
<keyword evidence="2" id="KW-1185">Reference proteome</keyword>
<accession>A0ACB7XNJ4</accession>
<name>A0ACB7XNJ4_9ERIC</name>
<proteinExistence type="predicted"/>
<evidence type="ECO:0000313" key="1">
    <source>
        <dbReference type="EMBL" id="KAH7842506.1"/>
    </source>
</evidence>
<protein>
    <submittedName>
        <fullName evidence="1">Uncharacterized protein</fullName>
    </submittedName>
</protein>
<organism evidence="1 2">
    <name type="scientific">Vaccinium darrowii</name>
    <dbReference type="NCBI Taxonomy" id="229202"/>
    <lineage>
        <taxon>Eukaryota</taxon>
        <taxon>Viridiplantae</taxon>
        <taxon>Streptophyta</taxon>
        <taxon>Embryophyta</taxon>
        <taxon>Tracheophyta</taxon>
        <taxon>Spermatophyta</taxon>
        <taxon>Magnoliopsida</taxon>
        <taxon>eudicotyledons</taxon>
        <taxon>Gunneridae</taxon>
        <taxon>Pentapetalae</taxon>
        <taxon>asterids</taxon>
        <taxon>Ericales</taxon>
        <taxon>Ericaceae</taxon>
        <taxon>Vaccinioideae</taxon>
        <taxon>Vaccinieae</taxon>
        <taxon>Vaccinium</taxon>
    </lineage>
</organism>
<dbReference type="Proteomes" id="UP000828048">
    <property type="component" value="Chromosome 1"/>
</dbReference>
<evidence type="ECO:0000313" key="2">
    <source>
        <dbReference type="Proteomes" id="UP000828048"/>
    </source>
</evidence>
<sequence>MAEEFRVGGGSWWGSSRARFEGGTTLSSSSALSGMGSFGWPTEAVDLNFKASSSNFINSVPVSVSSSSMLFQDTQKLAQDRNLQMMGLGLSSQPMDWNQTSPFRGGGKAETSFRLGFQQNMSSASSAANFQQEIGLESWRQKLYSSNPEANEYKQFSPNISSSFQIDPAAYGSPSSTISTQGTVLGSENEQRPNFLYPANCGLSYPGELSPLLSKAPQYMRNSPPSQQQNSPLQFSSSAVPLWNATSASMNDVRSSSFFPPPTFDEKRKNKSEVRDSDKVTKKSSSEGSNKRSRSETPSTSPLPPFKVRKEKMGDRITALQQLVSPFGKTDTASVLSEAIEYIKFLHEQVNVLSNPYMRSGAPMQHPQSFDKSKDCEGPKQNLRNRGLCLVPVSSTFPVTYQTLADFWTPTYGSTLR</sequence>